<sequence length="280" mass="30569">MRQLTRLPLTLCFGLAVMIAVAAPMARAADRERVDAFLEVTGFDVALESIRLSADSAPQMLGIDADAFGSEWSRLVREVFETDLMLDMGAGILAQALSDEALDHASDFYATDLGKRLVAAENASHMEEDDAAKSEAGDAILNGLRGINSPRVELLSRLNGASDVEESSIRALQEVQVRFLMAAAGAGVIDLQMEEPDLREAMRAQEPEMRASIKENALAGAAYTYQAFSDEEVLAYAKALEDPQMQKVYALMNAVQFEIMANRYEQVAQRLGNMQPSQDL</sequence>
<feature type="domain" description="DUF2059" evidence="1">
    <location>
        <begin position="85"/>
        <end position="140"/>
    </location>
</feature>
<dbReference type="InterPro" id="IPR018637">
    <property type="entry name" value="DUF2059"/>
</dbReference>
<gene>
    <name evidence="2" type="ORF">LCGC14_0138200</name>
</gene>
<organism evidence="2">
    <name type="scientific">marine sediment metagenome</name>
    <dbReference type="NCBI Taxonomy" id="412755"/>
    <lineage>
        <taxon>unclassified sequences</taxon>
        <taxon>metagenomes</taxon>
        <taxon>ecological metagenomes</taxon>
    </lineage>
</organism>
<proteinExistence type="predicted"/>
<evidence type="ECO:0000313" key="2">
    <source>
        <dbReference type="EMBL" id="KKN99375.1"/>
    </source>
</evidence>
<comment type="caution">
    <text evidence="2">The sequence shown here is derived from an EMBL/GenBank/DDBJ whole genome shotgun (WGS) entry which is preliminary data.</text>
</comment>
<dbReference type="EMBL" id="LAZR01000047">
    <property type="protein sequence ID" value="KKN99375.1"/>
    <property type="molecule type" value="Genomic_DNA"/>
</dbReference>
<name>A0A0F9V2A5_9ZZZZ</name>
<accession>A0A0F9V2A5</accession>
<reference evidence="2" key="1">
    <citation type="journal article" date="2015" name="Nature">
        <title>Complex archaea that bridge the gap between prokaryotes and eukaryotes.</title>
        <authorList>
            <person name="Spang A."/>
            <person name="Saw J.H."/>
            <person name="Jorgensen S.L."/>
            <person name="Zaremba-Niedzwiedzka K."/>
            <person name="Martijn J."/>
            <person name="Lind A.E."/>
            <person name="van Eijk R."/>
            <person name="Schleper C."/>
            <person name="Guy L."/>
            <person name="Ettema T.J."/>
        </authorList>
    </citation>
    <scope>NUCLEOTIDE SEQUENCE</scope>
</reference>
<evidence type="ECO:0000259" key="1">
    <source>
        <dbReference type="Pfam" id="PF09832"/>
    </source>
</evidence>
<dbReference type="Pfam" id="PF09832">
    <property type="entry name" value="DUF2059"/>
    <property type="match status" value="1"/>
</dbReference>
<dbReference type="AlphaFoldDB" id="A0A0F9V2A5"/>
<protein>
    <recommendedName>
        <fullName evidence="1">DUF2059 domain-containing protein</fullName>
    </recommendedName>
</protein>